<comment type="caution">
    <text evidence="3">The sequence shown here is derived from an EMBL/GenBank/DDBJ whole genome shotgun (WGS) entry which is preliminary data.</text>
</comment>
<evidence type="ECO:0008006" key="5">
    <source>
        <dbReference type="Google" id="ProtNLM"/>
    </source>
</evidence>
<dbReference type="OrthoDB" id="3177103at2"/>
<dbReference type="EMBL" id="QYBC01000001">
    <property type="protein sequence ID" value="RYB07603.1"/>
    <property type="molecule type" value="Genomic_DNA"/>
</dbReference>
<reference evidence="3 4" key="1">
    <citation type="submission" date="2018-09" db="EMBL/GenBank/DDBJ databases">
        <authorList>
            <person name="Grouzdev D.S."/>
            <person name="Krutkina M.S."/>
        </authorList>
    </citation>
    <scope>NUCLEOTIDE SEQUENCE [LARGE SCALE GENOMIC DNA]</scope>
    <source>
        <strain evidence="3 4">RmlP001</strain>
    </source>
</reference>
<feature type="transmembrane region" description="Helical" evidence="2">
    <location>
        <begin position="266"/>
        <end position="290"/>
    </location>
</feature>
<evidence type="ECO:0000256" key="2">
    <source>
        <dbReference type="SAM" id="Phobius"/>
    </source>
</evidence>
<feature type="region of interest" description="Disordered" evidence="1">
    <location>
        <begin position="304"/>
        <end position="324"/>
    </location>
</feature>
<keyword evidence="2" id="KW-1133">Transmembrane helix</keyword>
<accession>A0A4Q2RK13</accession>
<proteinExistence type="predicted"/>
<feature type="compositionally biased region" description="Low complexity" evidence="1">
    <location>
        <begin position="313"/>
        <end position="324"/>
    </location>
</feature>
<reference evidence="3 4" key="2">
    <citation type="submission" date="2019-02" db="EMBL/GenBank/DDBJ databases">
        <title>'Lichenibacterium ramalinii' gen. nov. sp. nov., 'Lichenibacterium minor' gen. nov. sp. nov.</title>
        <authorList>
            <person name="Pankratov T."/>
        </authorList>
    </citation>
    <scope>NUCLEOTIDE SEQUENCE [LARGE SCALE GENOMIC DNA]</scope>
    <source>
        <strain evidence="3 4">RmlP001</strain>
    </source>
</reference>
<sequence length="324" mass="33458">MAWATVADPGPDVAILLTGCDALAATIRGFRTLLPRATVLVYDDGLTPAAVAEVGTAGGILRGATSGSRRAQVRRMLADVDADIYILAHGVGPEDVCLAPLIVAEIDGNARDLVDVSRLAAGAGGDAGDRLLSRAVDFLFGQGGDMLSSDFKACSRRFARSYRVAAAGPERASALDLSLHALRLRLPVGRMTALSAGRAPSSGPPPARTIAGWLGLLHLVWRLLVEERPRRVLGLLGLAIVAAGIATALPPLTIYRWRGTLPFGPATLMSLMLMAAGAGLGAAGAALDALAAARQEVARVGVENIPRRGERAPPQSSVSQSSVS</sequence>
<dbReference type="Proteomes" id="UP000289411">
    <property type="component" value="Unassembled WGS sequence"/>
</dbReference>
<protein>
    <recommendedName>
        <fullName evidence="5">Glycosyltransferase</fullName>
    </recommendedName>
</protein>
<gene>
    <name evidence="3" type="ORF">D3272_00255</name>
</gene>
<name>A0A4Q2RK13_9HYPH</name>
<evidence type="ECO:0000313" key="4">
    <source>
        <dbReference type="Proteomes" id="UP000289411"/>
    </source>
</evidence>
<keyword evidence="2" id="KW-0472">Membrane</keyword>
<dbReference type="AlphaFoldDB" id="A0A4Q2RK13"/>
<keyword evidence="2" id="KW-0812">Transmembrane</keyword>
<keyword evidence="4" id="KW-1185">Reference proteome</keyword>
<organism evidence="3 4">
    <name type="scientific">Lichenibacterium ramalinae</name>
    <dbReference type="NCBI Taxonomy" id="2316527"/>
    <lineage>
        <taxon>Bacteria</taxon>
        <taxon>Pseudomonadati</taxon>
        <taxon>Pseudomonadota</taxon>
        <taxon>Alphaproteobacteria</taxon>
        <taxon>Hyphomicrobiales</taxon>
        <taxon>Lichenihabitantaceae</taxon>
        <taxon>Lichenibacterium</taxon>
    </lineage>
</organism>
<feature type="transmembrane region" description="Helical" evidence="2">
    <location>
        <begin position="232"/>
        <end position="254"/>
    </location>
</feature>
<dbReference type="RefSeq" id="WP_129217071.1">
    <property type="nucleotide sequence ID" value="NZ_QYBC01000001.1"/>
</dbReference>
<evidence type="ECO:0000313" key="3">
    <source>
        <dbReference type="EMBL" id="RYB07603.1"/>
    </source>
</evidence>
<evidence type="ECO:0000256" key="1">
    <source>
        <dbReference type="SAM" id="MobiDB-lite"/>
    </source>
</evidence>